<name>A0A1H7SSP3_9LACT</name>
<dbReference type="EMBL" id="BJUX01000011">
    <property type="protein sequence ID" value="GEK89186.1"/>
    <property type="molecule type" value="Genomic_DNA"/>
</dbReference>
<sequence>MTYENYAQIAKALSDPKRVKILDMLSCGSMCACDILEHFDFTQPTLSHHIKALTQAGLVTVRKEGTWNHYSISQDTASQFLKQTEHYLTHTEDCVCRDTTTDDKTCKSCAG</sequence>
<dbReference type="SMART" id="SM00418">
    <property type="entry name" value="HTH_ARSR"/>
    <property type="match status" value="1"/>
</dbReference>
<dbReference type="InterPro" id="IPR018334">
    <property type="entry name" value="ArsR_HTH"/>
</dbReference>
<dbReference type="Pfam" id="PF01022">
    <property type="entry name" value="HTH_5"/>
    <property type="match status" value="1"/>
</dbReference>
<evidence type="ECO:0000313" key="7">
    <source>
        <dbReference type="Proteomes" id="UP000198548"/>
    </source>
</evidence>
<dbReference type="RefSeq" id="WP_091487517.1">
    <property type="nucleotide sequence ID" value="NZ_BJUX01000011.1"/>
</dbReference>
<dbReference type="AlphaFoldDB" id="A0A1H7SSP3"/>
<reference evidence="6 7" key="1">
    <citation type="submission" date="2016-10" db="EMBL/GenBank/DDBJ databases">
        <authorList>
            <person name="de Groot N.N."/>
        </authorList>
    </citation>
    <scope>NUCLEOTIDE SEQUENCE [LARGE SCALE GENOMIC DNA]</scope>
    <source>
        <strain evidence="6 7">DSM 19182</strain>
    </source>
</reference>
<evidence type="ECO:0000256" key="3">
    <source>
        <dbReference type="ARBA" id="ARBA00023163"/>
    </source>
</evidence>
<organism evidence="6 7">
    <name type="scientific">Alkalibacterium putridalgicola</name>
    <dbReference type="NCBI Taxonomy" id="426703"/>
    <lineage>
        <taxon>Bacteria</taxon>
        <taxon>Bacillati</taxon>
        <taxon>Bacillota</taxon>
        <taxon>Bacilli</taxon>
        <taxon>Lactobacillales</taxon>
        <taxon>Carnobacteriaceae</taxon>
        <taxon>Alkalibacterium</taxon>
    </lineage>
</organism>
<proteinExistence type="predicted"/>
<dbReference type="PRINTS" id="PR00778">
    <property type="entry name" value="HTHARSR"/>
</dbReference>
<dbReference type="InterPro" id="IPR001845">
    <property type="entry name" value="HTH_ArsR_DNA-bd_dom"/>
</dbReference>
<evidence type="ECO:0000313" key="8">
    <source>
        <dbReference type="Proteomes" id="UP000321425"/>
    </source>
</evidence>
<dbReference type="CDD" id="cd00090">
    <property type="entry name" value="HTH_ARSR"/>
    <property type="match status" value="1"/>
</dbReference>
<dbReference type="GO" id="GO:0003677">
    <property type="term" value="F:DNA binding"/>
    <property type="evidence" value="ECO:0007669"/>
    <property type="project" value="UniProtKB-KW"/>
</dbReference>
<dbReference type="PROSITE" id="PS00846">
    <property type="entry name" value="HTH_ARSR_1"/>
    <property type="match status" value="1"/>
</dbReference>
<dbReference type="Proteomes" id="UP000321425">
    <property type="component" value="Unassembled WGS sequence"/>
</dbReference>
<keyword evidence="3" id="KW-0804">Transcription</keyword>
<dbReference type="STRING" id="426703.SAMN04488100_10924"/>
<evidence type="ECO:0000256" key="1">
    <source>
        <dbReference type="ARBA" id="ARBA00023015"/>
    </source>
</evidence>
<keyword evidence="8" id="KW-1185">Reference proteome</keyword>
<keyword evidence="2" id="KW-0238">DNA-binding</keyword>
<feature type="domain" description="HTH arsR-type" evidence="4">
    <location>
        <begin position="1"/>
        <end position="92"/>
    </location>
</feature>
<protein>
    <submittedName>
        <fullName evidence="5 6">Transcriptional regulator</fullName>
    </submittedName>
</protein>
<dbReference type="InterPro" id="IPR011991">
    <property type="entry name" value="ArsR-like_HTH"/>
</dbReference>
<dbReference type="GO" id="GO:0003700">
    <property type="term" value="F:DNA-binding transcription factor activity"/>
    <property type="evidence" value="ECO:0007669"/>
    <property type="project" value="InterPro"/>
</dbReference>
<dbReference type="PANTHER" id="PTHR33154">
    <property type="entry name" value="TRANSCRIPTIONAL REGULATOR, ARSR FAMILY"/>
    <property type="match status" value="1"/>
</dbReference>
<dbReference type="PROSITE" id="PS50987">
    <property type="entry name" value="HTH_ARSR_2"/>
    <property type="match status" value="1"/>
</dbReference>
<dbReference type="InterPro" id="IPR051081">
    <property type="entry name" value="HTH_MetalResp_TranReg"/>
</dbReference>
<dbReference type="InterPro" id="IPR036388">
    <property type="entry name" value="WH-like_DNA-bd_sf"/>
</dbReference>
<evidence type="ECO:0000313" key="5">
    <source>
        <dbReference type="EMBL" id="GEK89186.1"/>
    </source>
</evidence>
<dbReference type="SUPFAM" id="SSF46785">
    <property type="entry name" value="Winged helix' DNA-binding domain"/>
    <property type="match status" value="1"/>
</dbReference>
<dbReference type="NCBIfam" id="NF033788">
    <property type="entry name" value="HTH_metalloreg"/>
    <property type="match status" value="1"/>
</dbReference>
<dbReference type="Proteomes" id="UP000198548">
    <property type="component" value="Unassembled WGS sequence"/>
</dbReference>
<evidence type="ECO:0000313" key="6">
    <source>
        <dbReference type="EMBL" id="SEL74527.1"/>
    </source>
</evidence>
<reference evidence="5 8" key="2">
    <citation type="submission" date="2019-07" db="EMBL/GenBank/DDBJ databases">
        <title>Whole genome shotgun sequence of Alkalibacterium putridalgicola NBRC 103243.</title>
        <authorList>
            <person name="Hosoyama A."/>
            <person name="Uohara A."/>
            <person name="Ohji S."/>
            <person name="Ichikawa N."/>
        </authorList>
    </citation>
    <scope>NUCLEOTIDE SEQUENCE [LARGE SCALE GENOMIC DNA]</scope>
    <source>
        <strain evidence="5 8">NBRC 103243</strain>
    </source>
</reference>
<dbReference type="OrthoDB" id="9798835at2"/>
<accession>A0A1H7SSP3</accession>
<dbReference type="EMBL" id="FOBL01000009">
    <property type="protein sequence ID" value="SEL74527.1"/>
    <property type="molecule type" value="Genomic_DNA"/>
</dbReference>
<dbReference type="PANTHER" id="PTHR33154:SF18">
    <property type="entry name" value="ARSENICAL RESISTANCE OPERON REPRESSOR"/>
    <property type="match status" value="1"/>
</dbReference>
<evidence type="ECO:0000259" key="4">
    <source>
        <dbReference type="PROSITE" id="PS50987"/>
    </source>
</evidence>
<dbReference type="Gene3D" id="1.10.10.10">
    <property type="entry name" value="Winged helix-like DNA-binding domain superfamily/Winged helix DNA-binding domain"/>
    <property type="match status" value="1"/>
</dbReference>
<gene>
    <name evidence="5" type="primary">arsR</name>
    <name evidence="5" type="ORF">APU01nite_12250</name>
    <name evidence="6" type="ORF">SAMN04488100_10924</name>
</gene>
<evidence type="ECO:0000256" key="2">
    <source>
        <dbReference type="ARBA" id="ARBA00023125"/>
    </source>
</evidence>
<dbReference type="InterPro" id="IPR036390">
    <property type="entry name" value="WH_DNA-bd_sf"/>
</dbReference>
<keyword evidence="1" id="KW-0805">Transcription regulation</keyword>